<dbReference type="Pfam" id="PF25568">
    <property type="entry name" value="AAA_lid_At3g28540"/>
    <property type="match status" value="1"/>
</dbReference>
<keyword evidence="4" id="KW-0378">Hydrolase</keyword>
<accession>A0A1J6J1L9</accession>
<gene>
    <name evidence="11" type="primary">HSR4_1</name>
    <name evidence="11" type="ORF">A4A49_33756</name>
</gene>
<dbReference type="InterPro" id="IPR027417">
    <property type="entry name" value="P-loop_NTPase"/>
</dbReference>
<dbReference type="GO" id="GO:0005524">
    <property type="term" value="F:ATP binding"/>
    <property type="evidence" value="ECO:0007669"/>
    <property type="project" value="UniProtKB-KW"/>
</dbReference>
<sequence length="508" mass="58159">MISSVLSDINMPSARTIISSTASIAATAMVVRSVARDLIPYELQHYVYLSIRGFFKSFSSEMVLIIEEFDGLASNQIYKAAEIYLGTKVSISSGSFRVSMPEKETKISTLVAKDQVVLDKFSGIQFKWRQVTRQVESKRTNYPGQSSTQSELRYFELCFHKKYKNMVFESYFPFVLNESNKVKEERKTLQIYTMNNEHMRRYSYNSGDYTWNSIKLDHPATFDTLAMDRELKEMIVCDLDRFVKRRDFYKKVGKAWKRGYLLYGPPGTGKSSLIAAMANYLNFDIYDLELTDIRANSDLRRVLLSTGNRSILVVEDIDCSLDIEDRKAEEQTLKALKPHITQAQTINIVRKPKPQEVTLSGLLNFIDGLWSSCGDERIIVFTTNHKDRLDPALLRPGRMDVHIHMSYCTPCAFKTLAWNYLGIEDHPLFPEILDLLDEAMVTPAEVGEQLLRNEGVETAMSSLLDFIRTKKKEADEIKGLENEEKENEADEIKAKGLENEETEGKISC</sequence>
<dbReference type="Pfam" id="PF00004">
    <property type="entry name" value="AAA"/>
    <property type="match status" value="1"/>
</dbReference>
<dbReference type="InterPro" id="IPR003959">
    <property type="entry name" value="ATPase_AAA_core"/>
</dbReference>
<dbReference type="InterPro" id="IPR003960">
    <property type="entry name" value="ATPase_AAA_CS"/>
</dbReference>
<name>A0A1J6J1L9_NICAT</name>
<dbReference type="SMART" id="SM00382">
    <property type="entry name" value="AAA"/>
    <property type="match status" value="1"/>
</dbReference>
<dbReference type="GO" id="GO:0016887">
    <property type="term" value="F:ATP hydrolysis activity"/>
    <property type="evidence" value="ECO:0007669"/>
    <property type="project" value="InterPro"/>
</dbReference>
<dbReference type="PROSITE" id="PS00674">
    <property type="entry name" value="AAA"/>
    <property type="match status" value="1"/>
</dbReference>
<keyword evidence="5 8" id="KW-0067">ATP-binding</keyword>
<dbReference type="AlphaFoldDB" id="A0A1J6J1L9"/>
<dbReference type="InterPro" id="IPR025753">
    <property type="entry name" value="AAA_N_dom"/>
</dbReference>
<comment type="catalytic activity">
    <reaction evidence="7">
        <text>ATP + H2O = ADP + phosphate + H(+)</text>
        <dbReference type="Rhea" id="RHEA:13065"/>
        <dbReference type="ChEBI" id="CHEBI:15377"/>
        <dbReference type="ChEBI" id="CHEBI:15378"/>
        <dbReference type="ChEBI" id="CHEBI:30616"/>
        <dbReference type="ChEBI" id="CHEBI:43474"/>
        <dbReference type="ChEBI" id="CHEBI:456216"/>
    </reaction>
</comment>
<dbReference type="InterPro" id="IPR050747">
    <property type="entry name" value="Mitochondrial_chaperone_BCS1"/>
</dbReference>
<evidence type="ECO:0000256" key="9">
    <source>
        <dbReference type="SAM" id="MobiDB-lite"/>
    </source>
</evidence>
<dbReference type="SMR" id="A0A1J6J1L9"/>
<keyword evidence="3 8" id="KW-0547">Nucleotide-binding</keyword>
<evidence type="ECO:0000256" key="5">
    <source>
        <dbReference type="ARBA" id="ARBA00022840"/>
    </source>
</evidence>
<comment type="caution">
    <text evidence="11">The sequence shown here is derived from an EMBL/GenBank/DDBJ whole genome shotgun (WGS) entry which is preliminary data.</text>
</comment>
<feature type="compositionally biased region" description="Basic and acidic residues" evidence="9">
    <location>
        <begin position="490"/>
        <end position="508"/>
    </location>
</feature>
<dbReference type="GeneID" id="109223693"/>
<evidence type="ECO:0000256" key="8">
    <source>
        <dbReference type="RuleBase" id="RU003651"/>
    </source>
</evidence>
<dbReference type="STRING" id="49451.A0A1J6J1L9"/>
<dbReference type="EMBL" id="MJEQ01037185">
    <property type="protein sequence ID" value="OIT04867.1"/>
    <property type="molecule type" value="Genomic_DNA"/>
</dbReference>
<dbReference type="Pfam" id="PF14363">
    <property type="entry name" value="AAA_assoc"/>
    <property type="match status" value="1"/>
</dbReference>
<dbReference type="Gene3D" id="6.10.280.40">
    <property type="match status" value="1"/>
</dbReference>
<dbReference type="Gramene" id="OIT04867">
    <property type="protein sequence ID" value="OIT04867"/>
    <property type="gene ID" value="A4A49_33756"/>
</dbReference>
<dbReference type="InterPro" id="IPR003593">
    <property type="entry name" value="AAA+_ATPase"/>
</dbReference>
<dbReference type="SUPFAM" id="SSF52540">
    <property type="entry name" value="P-loop containing nucleoside triphosphate hydrolases"/>
    <property type="match status" value="1"/>
</dbReference>
<dbReference type="GO" id="GO:0006950">
    <property type="term" value="P:response to stress"/>
    <property type="evidence" value="ECO:0007669"/>
    <property type="project" value="UniProtKB-ARBA"/>
</dbReference>
<organism evidence="11 12">
    <name type="scientific">Nicotiana attenuata</name>
    <name type="common">Coyote tobacco</name>
    <dbReference type="NCBI Taxonomy" id="49451"/>
    <lineage>
        <taxon>Eukaryota</taxon>
        <taxon>Viridiplantae</taxon>
        <taxon>Streptophyta</taxon>
        <taxon>Embryophyta</taxon>
        <taxon>Tracheophyta</taxon>
        <taxon>Spermatophyta</taxon>
        <taxon>Magnoliopsida</taxon>
        <taxon>eudicotyledons</taxon>
        <taxon>Gunneridae</taxon>
        <taxon>Pentapetalae</taxon>
        <taxon>asterids</taxon>
        <taxon>lamiids</taxon>
        <taxon>Solanales</taxon>
        <taxon>Solanaceae</taxon>
        <taxon>Nicotianoideae</taxon>
        <taxon>Nicotianeae</taxon>
        <taxon>Nicotiana</taxon>
    </lineage>
</organism>
<reference evidence="11" key="1">
    <citation type="submission" date="2016-11" db="EMBL/GenBank/DDBJ databases">
        <title>The genome of Nicotiana attenuata.</title>
        <authorList>
            <person name="Xu S."/>
            <person name="Brockmoeller T."/>
            <person name="Gaquerel E."/>
            <person name="Navarro A."/>
            <person name="Kuhl H."/>
            <person name="Gase K."/>
            <person name="Ling Z."/>
            <person name="Zhou W."/>
            <person name="Kreitzer C."/>
            <person name="Stanke M."/>
            <person name="Tang H."/>
            <person name="Lyons E."/>
            <person name="Pandey P."/>
            <person name="Pandey S.P."/>
            <person name="Timmermann B."/>
            <person name="Baldwin I.T."/>
        </authorList>
    </citation>
    <scope>NUCLEOTIDE SEQUENCE [LARGE SCALE GENOMIC DNA]</scope>
    <source>
        <strain evidence="11">UT</strain>
    </source>
</reference>
<keyword evidence="6" id="KW-0460">Magnesium</keyword>
<evidence type="ECO:0000313" key="11">
    <source>
        <dbReference type="EMBL" id="OIT04867.1"/>
    </source>
</evidence>
<dbReference type="OrthoDB" id="10251412at2759"/>
<comment type="cofactor">
    <cofactor evidence="1">
        <name>Mg(2+)</name>
        <dbReference type="ChEBI" id="CHEBI:18420"/>
    </cofactor>
</comment>
<protein>
    <submittedName>
        <fullName evidence="11">Protein hyper-sensitivity-related 4</fullName>
    </submittedName>
</protein>
<evidence type="ECO:0000256" key="3">
    <source>
        <dbReference type="ARBA" id="ARBA00022741"/>
    </source>
</evidence>
<dbReference type="Proteomes" id="UP000187609">
    <property type="component" value="Unassembled WGS sequence"/>
</dbReference>
<feature type="domain" description="AAA+ ATPase" evidence="10">
    <location>
        <begin position="256"/>
        <end position="409"/>
    </location>
</feature>
<dbReference type="InterPro" id="IPR058017">
    <property type="entry name" value="At3g28540-like_C"/>
</dbReference>
<proteinExistence type="inferred from homology"/>
<evidence type="ECO:0000256" key="6">
    <source>
        <dbReference type="ARBA" id="ARBA00022842"/>
    </source>
</evidence>
<evidence type="ECO:0000256" key="4">
    <source>
        <dbReference type="ARBA" id="ARBA00022801"/>
    </source>
</evidence>
<evidence type="ECO:0000256" key="7">
    <source>
        <dbReference type="ARBA" id="ARBA00049360"/>
    </source>
</evidence>
<comment type="similarity">
    <text evidence="2">Belongs to the AAA ATPase family. BCS1 subfamily.</text>
</comment>
<dbReference type="OMA" id="CTPCAFK"/>
<dbReference type="FunFam" id="3.40.50.300:FF:001122">
    <property type="entry name" value="AAA-ATPase ASD, mitochondrial"/>
    <property type="match status" value="1"/>
</dbReference>
<dbReference type="PANTHER" id="PTHR23070">
    <property type="entry name" value="BCS1 AAA-TYPE ATPASE"/>
    <property type="match status" value="1"/>
</dbReference>
<keyword evidence="12" id="KW-1185">Reference proteome</keyword>
<dbReference type="KEGG" id="nau:109223693"/>
<evidence type="ECO:0000313" key="12">
    <source>
        <dbReference type="Proteomes" id="UP000187609"/>
    </source>
</evidence>
<dbReference type="Gene3D" id="3.40.50.300">
    <property type="entry name" value="P-loop containing nucleotide triphosphate hydrolases"/>
    <property type="match status" value="1"/>
</dbReference>
<feature type="region of interest" description="Disordered" evidence="9">
    <location>
        <begin position="478"/>
        <end position="508"/>
    </location>
</feature>
<dbReference type="CDD" id="cd19510">
    <property type="entry name" value="RecA-like_BCS1"/>
    <property type="match status" value="1"/>
</dbReference>
<evidence type="ECO:0000256" key="1">
    <source>
        <dbReference type="ARBA" id="ARBA00001946"/>
    </source>
</evidence>
<evidence type="ECO:0000256" key="2">
    <source>
        <dbReference type="ARBA" id="ARBA00007448"/>
    </source>
</evidence>
<evidence type="ECO:0000259" key="10">
    <source>
        <dbReference type="SMART" id="SM00382"/>
    </source>
</evidence>